<dbReference type="PANTHER" id="PTHR37981">
    <property type="entry name" value="LIPASE 2"/>
    <property type="match status" value="1"/>
</dbReference>
<dbReference type="SUPFAM" id="SSF52266">
    <property type="entry name" value="SGNH hydrolase"/>
    <property type="match status" value="1"/>
</dbReference>
<dbReference type="Pfam" id="PF13472">
    <property type="entry name" value="Lipase_GDSL_2"/>
    <property type="match status" value="1"/>
</dbReference>
<dbReference type="AlphaFoldDB" id="A0A543JNJ7"/>
<reference evidence="5 6" key="1">
    <citation type="submission" date="2019-06" db="EMBL/GenBank/DDBJ databases">
        <title>Sequencing the genomes of 1000 actinobacteria strains.</title>
        <authorList>
            <person name="Klenk H.-P."/>
        </authorList>
    </citation>
    <scope>NUCLEOTIDE SEQUENCE [LARGE SCALE GENOMIC DNA]</scope>
    <source>
        <strain evidence="5 6">DSM 45456</strain>
    </source>
</reference>
<sequence>MAVVRTMSRGRGLVVAAVAVVVCAGAAVPAAAQGPTRAEPVSTVFIGDSYTANFGVAPVFGAWDPKEYFCFRSEENYPAVAARALAEEGTALAVASDRSCGGALIEDFWTEQSLPGHRSKPPQQEALSDDTRLVVGSLGGNTLGFARILKQCSQELRVAGAGLPADAVDPEDPAERCAVFFTGGDGKDWLDRRFDVVEAELEELFDRIGHLSPAASAVLVGYPRIVPADIVRCHTPAPGQADKPLADVPFAALPVFDRIQARLNDLMRAKAAEYDATFVDLYAVTGHNTACDGDDRGIGGLFEQSQVDFFAQPLPWYLHPNTRGRDIQAQHVATAIRQALGG</sequence>
<gene>
    <name evidence="5" type="ORF">FHX81_6856</name>
</gene>
<dbReference type="InterPro" id="IPR036514">
    <property type="entry name" value="SGNH_hydro_sf"/>
</dbReference>
<dbReference type="InterPro" id="IPR037460">
    <property type="entry name" value="SEST-like"/>
</dbReference>
<dbReference type="GO" id="GO:0019433">
    <property type="term" value="P:triglyceride catabolic process"/>
    <property type="evidence" value="ECO:0007669"/>
    <property type="project" value="TreeGrafter"/>
</dbReference>
<dbReference type="Proteomes" id="UP000316628">
    <property type="component" value="Unassembled WGS sequence"/>
</dbReference>
<dbReference type="EMBL" id="VFPP01000001">
    <property type="protein sequence ID" value="TQM84412.1"/>
    <property type="molecule type" value="Genomic_DNA"/>
</dbReference>
<keyword evidence="5" id="KW-0378">Hydrolase</keyword>
<dbReference type="CDD" id="cd01823">
    <property type="entry name" value="SEST_like"/>
    <property type="match status" value="1"/>
</dbReference>
<comment type="caution">
    <text evidence="5">The sequence shown here is derived from an EMBL/GenBank/DDBJ whole genome shotgun (WGS) entry which is preliminary data.</text>
</comment>
<feature type="disulfide bond" evidence="2">
    <location>
        <begin position="152"/>
        <end position="177"/>
    </location>
</feature>
<keyword evidence="2" id="KW-1015">Disulfide bond</keyword>
<accession>A0A543JNJ7</accession>
<feature type="active site" description="Nucleophile" evidence="1">
    <location>
        <position position="49"/>
    </location>
</feature>
<organism evidence="5 6">
    <name type="scientific">Saccharothrix saharensis</name>
    <dbReference type="NCBI Taxonomy" id="571190"/>
    <lineage>
        <taxon>Bacteria</taxon>
        <taxon>Bacillati</taxon>
        <taxon>Actinomycetota</taxon>
        <taxon>Actinomycetes</taxon>
        <taxon>Pseudonocardiales</taxon>
        <taxon>Pseudonocardiaceae</taxon>
        <taxon>Saccharothrix</taxon>
    </lineage>
</organism>
<keyword evidence="6" id="KW-1185">Reference proteome</keyword>
<feature type="active site" evidence="1">
    <location>
        <position position="319"/>
    </location>
</feature>
<proteinExistence type="predicted"/>
<dbReference type="Gene3D" id="3.40.50.1110">
    <property type="entry name" value="SGNH hydrolase"/>
    <property type="match status" value="1"/>
</dbReference>
<evidence type="ECO:0000256" key="1">
    <source>
        <dbReference type="PIRSR" id="PIRSR637460-1"/>
    </source>
</evidence>
<evidence type="ECO:0000256" key="2">
    <source>
        <dbReference type="PIRSR" id="PIRSR637460-2"/>
    </source>
</evidence>
<feature type="chain" id="PRO_5022145244" evidence="3">
    <location>
        <begin position="33"/>
        <end position="342"/>
    </location>
</feature>
<keyword evidence="3" id="KW-0732">Signal</keyword>
<dbReference type="GO" id="GO:0004806">
    <property type="term" value="F:triacylglycerol lipase activity"/>
    <property type="evidence" value="ECO:0007669"/>
    <property type="project" value="TreeGrafter"/>
</dbReference>
<evidence type="ECO:0000259" key="4">
    <source>
        <dbReference type="Pfam" id="PF13472"/>
    </source>
</evidence>
<feature type="disulfide bond" evidence="2">
    <location>
        <begin position="233"/>
        <end position="291"/>
    </location>
</feature>
<feature type="disulfide bond" evidence="2">
    <location>
        <begin position="70"/>
        <end position="100"/>
    </location>
</feature>
<evidence type="ECO:0000256" key="3">
    <source>
        <dbReference type="SAM" id="SignalP"/>
    </source>
</evidence>
<dbReference type="PANTHER" id="PTHR37981:SF1">
    <property type="entry name" value="SGNH HYDROLASE-TYPE ESTERASE DOMAIN-CONTAINING PROTEIN"/>
    <property type="match status" value="1"/>
</dbReference>
<dbReference type="InterPro" id="IPR013830">
    <property type="entry name" value="SGNH_hydro"/>
</dbReference>
<protein>
    <submittedName>
        <fullName evidence="5">GDSL-like lipase/acylhydrolase family protein</fullName>
    </submittedName>
</protein>
<name>A0A543JNJ7_9PSEU</name>
<evidence type="ECO:0000313" key="5">
    <source>
        <dbReference type="EMBL" id="TQM84412.1"/>
    </source>
</evidence>
<feature type="domain" description="SGNH hydrolase-type esterase" evidence="4">
    <location>
        <begin position="45"/>
        <end position="325"/>
    </location>
</feature>
<evidence type="ECO:0000313" key="6">
    <source>
        <dbReference type="Proteomes" id="UP000316628"/>
    </source>
</evidence>
<feature type="signal peptide" evidence="3">
    <location>
        <begin position="1"/>
        <end position="32"/>
    </location>
</feature>